<evidence type="ECO:0000313" key="2">
    <source>
        <dbReference type="EMBL" id="GAA5151353.1"/>
    </source>
</evidence>
<dbReference type="InterPro" id="IPR038765">
    <property type="entry name" value="Papain-like_cys_pep_sf"/>
</dbReference>
<dbReference type="Gene3D" id="3.30.2140.10">
    <property type="entry name" value="Arylamine N-acetyltransferase"/>
    <property type="match status" value="1"/>
</dbReference>
<proteinExistence type="inferred from homology"/>
<name>A0ABP9PX84_9ACTN</name>
<dbReference type="Proteomes" id="UP001500221">
    <property type="component" value="Unassembled WGS sequence"/>
</dbReference>
<evidence type="ECO:0000313" key="3">
    <source>
        <dbReference type="Proteomes" id="UP001500221"/>
    </source>
</evidence>
<dbReference type="RefSeq" id="WP_345460080.1">
    <property type="nucleotide sequence ID" value="NZ_BAABKG010000003.1"/>
</dbReference>
<dbReference type="PANTHER" id="PTHR11786:SF0">
    <property type="entry name" value="ARYLAMINE N-ACETYLTRANSFERASE 4-RELATED"/>
    <property type="match status" value="1"/>
</dbReference>
<gene>
    <name evidence="2" type="ORF">GCM10023340_30070</name>
</gene>
<dbReference type="PANTHER" id="PTHR11786">
    <property type="entry name" value="N-HYDROXYARYLAMINE O-ACETYLTRANSFERASE"/>
    <property type="match status" value="1"/>
</dbReference>
<dbReference type="Gene3D" id="2.40.128.150">
    <property type="entry name" value="Cysteine proteinases"/>
    <property type="match status" value="1"/>
</dbReference>
<dbReference type="EMBL" id="BAABKG010000003">
    <property type="protein sequence ID" value="GAA5151353.1"/>
    <property type="molecule type" value="Genomic_DNA"/>
</dbReference>
<accession>A0ABP9PX84</accession>
<dbReference type="SUPFAM" id="SSF54001">
    <property type="entry name" value="Cysteine proteinases"/>
    <property type="match status" value="1"/>
</dbReference>
<sequence>MAEVVGYLRLLGLDADPAGLPPTLDTLRRVHRAHLLALPYDNLDIMLGRPPAVTPDGALAHVVRTGRAGYCFGHNGTLEAVLTALGFDVGRRHGRAWLDPSHRASTDLNHLALVVGGLPTAAHPAGTWWADVGLGEGFLEPLPLRAGAYDDGPLRYRVEEVRDDGWVFAHDPRGSFAGVETRDLPVDDDAVAAAHAGLATPPEGRFTTKLVVIRRRADGVAWLRGCVRGRIDAAGVVHRDDLTDWTTWRETLDDLGLAVADVERDHPGDLPALFERSLAAHRAWDAAGRP</sequence>
<dbReference type="InterPro" id="IPR001447">
    <property type="entry name" value="Arylamine_N-AcTrfase"/>
</dbReference>
<reference evidence="3" key="1">
    <citation type="journal article" date="2019" name="Int. J. Syst. Evol. Microbiol.">
        <title>The Global Catalogue of Microorganisms (GCM) 10K type strain sequencing project: providing services to taxonomists for standard genome sequencing and annotation.</title>
        <authorList>
            <consortium name="The Broad Institute Genomics Platform"/>
            <consortium name="The Broad Institute Genome Sequencing Center for Infectious Disease"/>
            <person name="Wu L."/>
            <person name="Ma J."/>
        </authorList>
    </citation>
    <scope>NUCLEOTIDE SEQUENCE [LARGE SCALE GENOMIC DNA]</scope>
    <source>
        <strain evidence="3">JCM 18459</strain>
    </source>
</reference>
<keyword evidence="3" id="KW-1185">Reference proteome</keyword>
<evidence type="ECO:0000256" key="1">
    <source>
        <dbReference type="ARBA" id="ARBA00006547"/>
    </source>
</evidence>
<dbReference type="Pfam" id="PF00797">
    <property type="entry name" value="Acetyltransf_2"/>
    <property type="match status" value="1"/>
</dbReference>
<comment type="similarity">
    <text evidence="1">Belongs to the arylamine N-acetyltransferase family.</text>
</comment>
<comment type="caution">
    <text evidence="2">The sequence shown here is derived from an EMBL/GenBank/DDBJ whole genome shotgun (WGS) entry which is preliminary data.</text>
</comment>
<protein>
    <submittedName>
        <fullName evidence="2">Arylamine N-acetyltransferase</fullName>
    </submittedName>
</protein>
<organism evidence="2 3">
    <name type="scientific">Nocardioides marinquilinus</name>
    <dbReference type="NCBI Taxonomy" id="1210400"/>
    <lineage>
        <taxon>Bacteria</taxon>
        <taxon>Bacillati</taxon>
        <taxon>Actinomycetota</taxon>
        <taxon>Actinomycetes</taxon>
        <taxon>Propionibacteriales</taxon>
        <taxon>Nocardioidaceae</taxon>
        <taxon>Nocardioides</taxon>
    </lineage>
</organism>